<sequence length="25" mass="2871">MPVTTRSKDDLLQQSFLVYDNNQSA</sequence>
<feature type="non-terminal residue" evidence="1">
    <location>
        <position position="25"/>
    </location>
</feature>
<protein>
    <submittedName>
        <fullName evidence="1">Uncharacterized protein</fullName>
    </submittedName>
</protein>
<accession>A0A8S3D1J9</accession>
<comment type="caution">
    <text evidence="1">The sequence shown here is derived from an EMBL/GenBank/DDBJ whole genome shotgun (WGS) entry which is preliminary data.</text>
</comment>
<dbReference type="EMBL" id="CAJOBI010193523">
    <property type="protein sequence ID" value="CAF4969100.1"/>
    <property type="molecule type" value="Genomic_DNA"/>
</dbReference>
<dbReference type="Proteomes" id="UP000676336">
    <property type="component" value="Unassembled WGS sequence"/>
</dbReference>
<evidence type="ECO:0000313" key="1">
    <source>
        <dbReference type="EMBL" id="CAF4969100.1"/>
    </source>
</evidence>
<dbReference type="AlphaFoldDB" id="A0A8S3D1J9"/>
<organism evidence="1 2">
    <name type="scientific">Rotaria magnacalcarata</name>
    <dbReference type="NCBI Taxonomy" id="392030"/>
    <lineage>
        <taxon>Eukaryota</taxon>
        <taxon>Metazoa</taxon>
        <taxon>Spiralia</taxon>
        <taxon>Gnathifera</taxon>
        <taxon>Rotifera</taxon>
        <taxon>Eurotatoria</taxon>
        <taxon>Bdelloidea</taxon>
        <taxon>Philodinida</taxon>
        <taxon>Philodinidae</taxon>
        <taxon>Rotaria</taxon>
    </lineage>
</organism>
<name>A0A8S3D1J9_9BILA</name>
<reference evidence="1" key="1">
    <citation type="submission" date="2021-02" db="EMBL/GenBank/DDBJ databases">
        <authorList>
            <person name="Nowell W R."/>
        </authorList>
    </citation>
    <scope>NUCLEOTIDE SEQUENCE</scope>
</reference>
<proteinExistence type="predicted"/>
<evidence type="ECO:0000313" key="2">
    <source>
        <dbReference type="Proteomes" id="UP000676336"/>
    </source>
</evidence>
<gene>
    <name evidence="1" type="ORF">SMN809_LOCUS55064</name>
</gene>